<evidence type="ECO:0000256" key="2">
    <source>
        <dbReference type="ARBA" id="ARBA00022759"/>
    </source>
</evidence>
<keyword evidence="2 6" id="KW-0255">Endonuclease</keyword>
<dbReference type="Gene3D" id="3.40.960.10">
    <property type="entry name" value="VSR Endonuclease"/>
    <property type="match status" value="1"/>
</dbReference>
<comment type="caution">
    <text evidence="7">The sequence shown here is derived from an EMBL/GenBank/DDBJ whole genome shotgun (WGS) entry which is preliminary data.</text>
</comment>
<dbReference type="InterPro" id="IPR011335">
    <property type="entry name" value="Restrct_endonuc-II-like"/>
</dbReference>
<dbReference type="InterPro" id="IPR004603">
    <property type="entry name" value="DNA_mismatch_endonuc_vsr"/>
</dbReference>
<comment type="function">
    <text evidence="6">May nick specific sequences that contain T:G mispairs resulting from m5C-deamination.</text>
</comment>
<evidence type="ECO:0000313" key="7">
    <source>
        <dbReference type="EMBL" id="RNJ47034.1"/>
    </source>
</evidence>
<keyword evidence="5 6" id="KW-0234">DNA repair</keyword>
<name>A0A3M9XGF8_9HYPH</name>
<dbReference type="EMBL" id="QKOD01000001">
    <property type="protein sequence ID" value="RNJ47034.1"/>
    <property type="molecule type" value="Genomic_DNA"/>
</dbReference>
<dbReference type="AlphaFoldDB" id="A0A3M9XGF8"/>
<evidence type="ECO:0000256" key="4">
    <source>
        <dbReference type="ARBA" id="ARBA00022801"/>
    </source>
</evidence>
<keyword evidence="1 6" id="KW-0540">Nuclease</keyword>
<dbReference type="SUPFAM" id="SSF52980">
    <property type="entry name" value="Restriction endonuclease-like"/>
    <property type="match status" value="1"/>
</dbReference>
<dbReference type="GO" id="GO:0016787">
    <property type="term" value="F:hydrolase activity"/>
    <property type="evidence" value="ECO:0007669"/>
    <property type="project" value="UniProtKB-KW"/>
</dbReference>
<organism evidence="7 8">
    <name type="scientific">Mesorhizobium japonicum</name>
    <dbReference type="NCBI Taxonomy" id="2066070"/>
    <lineage>
        <taxon>Bacteria</taxon>
        <taxon>Pseudomonadati</taxon>
        <taxon>Pseudomonadota</taxon>
        <taxon>Alphaproteobacteria</taxon>
        <taxon>Hyphomicrobiales</taxon>
        <taxon>Phyllobacteriaceae</taxon>
        <taxon>Mesorhizobium</taxon>
    </lineage>
</organism>
<evidence type="ECO:0000256" key="3">
    <source>
        <dbReference type="ARBA" id="ARBA00022763"/>
    </source>
</evidence>
<protein>
    <recommendedName>
        <fullName evidence="6">Very short patch repair endonuclease</fullName>
        <ecNumber evidence="6">3.1.-.-</ecNumber>
    </recommendedName>
</protein>
<proteinExistence type="inferred from homology"/>
<dbReference type="EC" id="3.1.-.-" evidence="6"/>
<accession>A0A3M9XGF8</accession>
<dbReference type="CDD" id="cd00221">
    <property type="entry name" value="Vsr"/>
    <property type="match status" value="1"/>
</dbReference>
<dbReference type="RefSeq" id="WP_123167083.1">
    <property type="nucleotide sequence ID" value="NZ_QKOD01000001.1"/>
</dbReference>
<comment type="similarity">
    <text evidence="6">Belongs to the vsr family.</text>
</comment>
<keyword evidence="4 6" id="KW-0378">Hydrolase</keyword>
<sequence>MVDLLTPQRRSWLMSRVGRKDTGPEIVVRRLLFREGYRFRLHRKEMPGSPDIVLPRYKVAIFVHGCFWHRHPGCSKATTPKTRAEFWSNKFAQNVARDKANEDRLAERGWRTIVVWECETKELDELREKLCAELEDAKRTTEEPHGAQR</sequence>
<dbReference type="PIRSF" id="PIRSF018267">
    <property type="entry name" value="VSR_endonuc"/>
    <property type="match status" value="1"/>
</dbReference>
<evidence type="ECO:0000313" key="8">
    <source>
        <dbReference type="Proteomes" id="UP000275436"/>
    </source>
</evidence>
<keyword evidence="3 6" id="KW-0227">DNA damage</keyword>
<dbReference type="NCBIfam" id="TIGR00632">
    <property type="entry name" value="vsr"/>
    <property type="match status" value="1"/>
</dbReference>
<evidence type="ECO:0000256" key="5">
    <source>
        <dbReference type="ARBA" id="ARBA00023204"/>
    </source>
</evidence>
<dbReference type="GO" id="GO:0004519">
    <property type="term" value="F:endonuclease activity"/>
    <property type="evidence" value="ECO:0007669"/>
    <property type="project" value="UniProtKB-KW"/>
</dbReference>
<evidence type="ECO:0000256" key="1">
    <source>
        <dbReference type="ARBA" id="ARBA00022722"/>
    </source>
</evidence>
<evidence type="ECO:0000256" key="6">
    <source>
        <dbReference type="PIRNR" id="PIRNR018267"/>
    </source>
</evidence>
<reference evidence="7 8" key="1">
    <citation type="journal article" date="2018" name="Mol. Plant Microbe Interact.">
        <title>Taxonomically Different Co-Microsymbionts of a Relict Legume, Oxytropis popoviana, Have Complementary Sets of Symbiotic Genes and Together Increase the Efficiency of Plant Nodulation.</title>
        <authorList>
            <person name="Safronova V."/>
            <person name="Belimov A."/>
            <person name="Sazanova A."/>
            <person name="Chirak E."/>
            <person name="Verkhozina A."/>
            <person name="Kuznetsova I."/>
            <person name="Andronov E."/>
            <person name="Puhalsky J."/>
            <person name="Tikhonovich I."/>
        </authorList>
    </citation>
    <scope>NUCLEOTIDE SEQUENCE [LARGE SCALE GENOMIC DNA]</scope>
    <source>
        <strain evidence="7 8">Opo-235</strain>
    </source>
</reference>
<dbReference type="Pfam" id="PF03852">
    <property type="entry name" value="Vsr"/>
    <property type="match status" value="1"/>
</dbReference>
<dbReference type="GO" id="GO:0006298">
    <property type="term" value="P:mismatch repair"/>
    <property type="evidence" value="ECO:0007669"/>
    <property type="project" value="UniProtKB-UniRule"/>
</dbReference>
<dbReference type="Proteomes" id="UP000275436">
    <property type="component" value="Unassembled WGS sequence"/>
</dbReference>
<gene>
    <name evidence="7" type="ORF">DNR46_04000</name>
</gene>